<evidence type="ECO:0000313" key="3">
    <source>
        <dbReference type="Proteomes" id="UP000479710"/>
    </source>
</evidence>
<keyword evidence="3" id="KW-1185">Reference proteome</keyword>
<evidence type="ECO:0000256" key="1">
    <source>
        <dbReference type="SAM" id="MobiDB-lite"/>
    </source>
</evidence>
<sequence>MGGSKSLPESTGSNLSMGVRAVDKARRAAGVSAGGGDEHSATTPNVAMSGPSSAHGHHPRRCGACYFLGDSAHGGEKKGAQEARCGCVLHSGAEGRIYHLA</sequence>
<evidence type="ECO:0000313" key="2">
    <source>
        <dbReference type="EMBL" id="KAF0900453.1"/>
    </source>
</evidence>
<proteinExistence type="predicted"/>
<dbReference type="AlphaFoldDB" id="A0A6G1CLE5"/>
<feature type="compositionally biased region" description="Polar residues" evidence="1">
    <location>
        <begin position="41"/>
        <end position="52"/>
    </location>
</feature>
<gene>
    <name evidence="2" type="ORF">E2562_032061</name>
</gene>
<accession>A0A6G1CLE5</accession>
<reference evidence="2 3" key="1">
    <citation type="submission" date="2019-11" db="EMBL/GenBank/DDBJ databases">
        <title>Whole genome sequence of Oryza granulata.</title>
        <authorList>
            <person name="Li W."/>
        </authorList>
    </citation>
    <scope>NUCLEOTIDE SEQUENCE [LARGE SCALE GENOMIC DNA]</scope>
    <source>
        <strain evidence="3">cv. Menghai</strain>
        <tissue evidence="2">Leaf</tissue>
    </source>
</reference>
<dbReference type="EMBL" id="SPHZ02000009">
    <property type="protein sequence ID" value="KAF0900453.1"/>
    <property type="molecule type" value="Genomic_DNA"/>
</dbReference>
<feature type="compositionally biased region" description="Polar residues" evidence="1">
    <location>
        <begin position="7"/>
        <end position="16"/>
    </location>
</feature>
<protein>
    <submittedName>
        <fullName evidence="2">Uncharacterized protein</fullName>
    </submittedName>
</protein>
<dbReference type="Proteomes" id="UP000479710">
    <property type="component" value="Unassembled WGS sequence"/>
</dbReference>
<name>A0A6G1CLE5_9ORYZ</name>
<organism evidence="2 3">
    <name type="scientific">Oryza meyeriana var. granulata</name>
    <dbReference type="NCBI Taxonomy" id="110450"/>
    <lineage>
        <taxon>Eukaryota</taxon>
        <taxon>Viridiplantae</taxon>
        <taxon>Streptophyta</taxon>
        <taxon>Embryophyta</taxon>
        <taxon>Tracheophyta</taxon>
        <taxon>Spermatophyta</taxon>
        <taxon>Magnoliopsida</taxon>
        <taxon>Liliopsida</taxon>
        <taxon>Poales</taxon>
        <taxon>Poaceae</taxon>
        <taxon>BOP clade</taxon>
        <taxon>Oryzoideae</taxon>
        <taxon>Oryzeae</taxon>
        <taxon>Oryzinae</taxon>
        <taxon>Oryza</taxon>
        <taxon>Oryza meyeriana</taxon>
    </lineage>
</organism>
<feature type="region of interest" description="Disordered" evidence="1">
    <location>
        <begin position="1"/>
        <end position="56"/>
    </location>
</feature>
<comment type="caution">
    <text evidence="2">The sequence shown here is derived from an EMBL/GenBank/DDBJ whole genome shotgun (WGS) entry which is preliminary data.</text>
</comment>